<dbReference type="RefSeq" id="XP_007681948.1">
    <property type="nucleotide sequence ID" value="XM_007683758.1"/>
</dbReference>
<dbReference type="Proteomes" id="UP000011761">
    <property type="component" value="Unassembled WGS sequence"/>
</dbReference>
<proteinExistence type="predicted"/>
<keyword evidence="2" id="KW-1185">Reference proteome</keyword>
<evidence type="ECO:0000313" key="1">
    <source>
        <dbReference type="EMBL" id="EMC91033.1"/>
    </source>
</evidence>
<dbReference type="KEGG" id="bcom:BAUCODRAFT_333319"/>
<dbReference type="EMBL" id="KB445565">
    <property type="protein sequence ID" value="EMC91033.1"/>
    <property type="molecule type" value="Genomic_DNA"/>
</dbReference>
<name>M2MIE2_BAUPA</name>
<evidence type="ECO:0000313" key="2">
    <source>
        <dbReference type="Proteomes" id="UP000011761"/>
    </source>
</evidence>
<dbReference type="GeneID" id="19112092"/>
<dbReference type="HOGENOM" id="CLU_2654106_0_0_1"/>
<accession>M2MIE2</accession>
<protein>
    <submittedName>
        <fullName evidence="1">Uncharacterized protein</fullName>
    </submittedName>
</protein>
<sequence>MLRNRLQKGSGKVTPFIVTSCLPTRLSMFGGSKRDSAEEEDCKVLHHDLGLVCRKAKVSDQKSSSAWAVARVEQDP</sequence>
<organism evidence="1 2">
    <name type="scientific">Baudoinia panamericana (strain UAMH 10762)</name>
    <name type="common">Angels' share fungus</name>
    <name type="synonym">Baudoinia compniacensis (strain UAMH 10762)</name>
    <dbReference type="NCBI Taxonomy" id="717646"/>
    <lineage>
        <taxon>Eukaryota</taxon>
        <taxon>Fungi</taxon>
        <taxon>Dikarya</taxon>
        <taxon>Ascomycota</taxon>
        <taxon>Pezizomycotina</taxon>
        <taxon>Dothideomycetes</taxon>
        <taxon>Dothideomycetidae</taxon>
        <taxon>Mycosphaerellales</taxon>
        <taxon>Teratosphaeriaceae</taxon>
        <taxon>Baudoinia</taxon>
    </lineage>
</organism>
<reference evidence="1 2" key="1">
    <citation type="journal article" date="2012" name="PLoS Pathog.">
        <title>Diverse lifestyles and strategies of plant pathogenesis encoded in the genomes of eighteen Dothideomycetes fungi.</title>
        <authorList>
            <person name="Ohm R.A."/>
            <person name="Feau N."/>
            <person name="Henrissat B."/>
            <person name="Schoch C.L."/>
            <person name="Horwitz B.A."/>
            <person name="Barry K.W."/>
            <person name="Condon B.J."/>
            <person name="Copeland A.C."/>
            <person name="Dhillon B."/>
            <person name="Glaser F."/>
            <person name="Hesse C.N."/>
            <person name="Kosti I."/>
            <person name="LaButti K."/>
            <person name="Lindquist E.A."/>
            <person name="Lucas S."/>
            <person name="Salamov A.A."/>
            <person name="Bradshaw R.E."/>
            <person name="Ciuffetti L."/>
            <person name="Hamelin R.C."/>
            <person name="Kema G.H.J."/>
            <person name="Lawrence C."/>
            <person name="Scott J.A."/>
            <person name="Spatafora J.W."/>
            <person name="Turgeon B.G."/>
            <person name="de Wit P.J.G.M."/>
            <person name="Zhong S."/>
            <person name="Goodwin S.B."/>
            <person name="Grigoriev I.V."/>
        </authorList>
    </citation>
    <scope>NUCLEOTIDE SEQUENCE [LARGE SCALE GENOMIC DNA]</scope>
    <source>
        <strain evidence="1 2">UAMH 10762</strain>
    </source>
</reference>
<gene>
    <name evidence="1" type="ORF">BAUCODRAFT_333319</name>
</gene>
<dbReference type="AlphaFoldDB" id="M2MIE2"/>